<gene>
    <name evidence="6" type="ORF">Nepgr_005970</name>
</gene>
<name>A0AAD3S4K2_NEPGR</name>
<comment type="caution">
    <text evidence="6">The sequence shown here is derived from an EMBL/GenBank/DDBJ whole genome shotgun (WGS) entry which is preliminary data.</text>
</comment>
<dbReference type="EMBL" id="BSYO01000004">
    <property type="protein sequence ID" value="GMH04131.1"/>
    <property type="molecule type" value="Genomic_DNA"/>
</dbReference>
<organism evidence="6 7">
    <name type="scientific">Nepenthes gracilis</name>
    <name type="common">Slender pitcher plant</name>
    <dbReference type="NCBI Taxonomy" id="150966"/>
    <lineage>
        <taxon>Eukaryota</taxon>
        <taxon>Viridiplantae</taxon>
        <taxon>Streptophyta</taxon>
        <taxon>Embryophyta</taxon>
        <taxon>Tracheophyta</taxon>
        <taxon>Spermatophyta</taxon>
        <taxon>Magnoliopsida</taxon>
        <taxon>eudicotyledons</taxon>
        <taxon>Gunneridae</taxon>
        <taxon>Pentapetalae</taxon>
        <taxon>Caryophyllales</taxon>
        <taxon>Nepenthaceae</taxon>
        <taxon>Nepenthes</taxon>
    </lineage>
</organism>
<dbReference type="InterPro" id="IPR006501">
    <property type="entry name" value="Pectinesterase_inhib_dom"/>
</dbReference>
<dbReference type="SMART" id="SM00856">
    <property type="entry name" value="PMEI"/>
    <property type="match status" value="1"/>
</dbReference>
<dbReference type="GO" id="GO:0004857">
    <property type="term" value="F:enzyme inhibitor activity"/>
    <property type="evidence" value="ECO:0007669"/>
    <property type="project" value="InterPro"/>
</dbReference>
<dbReference type="Proteomes" id="UP001279734">
    <property type="component" value="Unassembled WGS sequence"/>
</dbReference>
<evidence type="ECO:0000256" key="3">
    <source>
        <dbReference type="ARBA" id="ARBA00038471"/>
    </source>
</evidence>
<feature type="chain" id="PRO_5042257217" description="Pectinesterase inhibitor domain-containing protein" evidence="4">
    <location>
        <begin position="29"/>
        <end position="190"/>
    </location>
</feature>
<dbReference type="SUPFAM" id="SSF101148">
    <property type="entry name" value="Plant invertase/pectin methylesterase inhibitor"/>
    <property type="match status" value="1"/>
</dbReference>
<feature type="domain" description="Pectinesterase inhibitor" evidence="5">
    <location>
        <begin position="37"/>
        <end position="185"/>
    </location>
</feature>
<evidence type="ECO:0000313" key="7">
    <source>
        <dbReference type="Proteomes" id="UP001279734"/>
    </source>
</evidence>
<evidence type="ECO:0000259" key="5">
    <source>
        <dbReference type="SMART" id="SM00856"/>
    </source>
</evidence>
<protein>
    <recommendedName>
        <fullName evidence="5">Pectinesterase inhibitor domain-containing protein</fullName>
    </recommendedName>
</protein>
<dbReference type="Pfam" id="PF04043">
    <property type="entry name" value="PMEI"/>
    <property type="match status" value="1"/>
</dbReference>
<dbReference type="PANTHER" id="PTHR35357:SF8">
    <property type="entry name" value="OS01G0111000 PROTEIN"/>
    <property type="match status" value="1"/>
</dbReference>
<dbReference type="Gene3D" id="1.20.140.40">
    <property type="entry name" value="Invertase/pectin methylesterase inhibitor family protein"/>
    <property type="match status" value="1"/>
</dbReference>
<evidence type="ECO:0000256" key="4">
    <source>
        <dbReference type="SAM" id="SignalP"/>
    </source>
</evidence>
<comment type="similarity">
    <text evidence="3">Belongs to the PMEI family.</text>
</comment>
<evidence type="ECO:0000256" key="2">
    <source>
        <dbReference type="ARBA" id="ARBA00023157"/>
    </source>
</evidence>
<dbReference type="NCBIfam" id="TIGR01614">
    <property type="entry name" value="PME_inhib"/>
    <property type="match status" value="1"/>
</dbReference>
<accession>A0AAD3S4K2</accession>
<proteinExistence type="inferred from homology"/>
<dbReference type="InterPro" id="IPR035513">
    <property type="entry name" value="Invertase/methylesterase_inhib"/>
</dbReference>
<reference evidence="6" key="1">
    <citation type="submission" date="2023-05" db="EMBL/GenBank/DDBJ databases">
        <title>Nepenthes gracilis genome sequencing.</title>
        <authorList>
            <person name="Fukushima K."/>
        </authorList>
    </citation>
    <scope>NUCLEOTIDE SEQUENCE</scope>
    <source>
        <strain evidence="6">SING2019-196</strain>
    </source>
</reference>
<dbReference type="PANTHER" id="PTHR35357">
    <property type="entry name" value="OS02G0537100 PROTEIN"/>
    <property type="match status" value="1"/>
</dbReference>
<sequence length="190" mass="20236">MASCNIALILQLLAVLLLINFSSKLGSCSRPLSLDQAAEDLLDLACNHTLYSDICVSSLRSDPRSKTSDLKGLAGIALDLSIAQGRGILSRVQKLSSGTSSNYSDRASESFADCVNEYSDALEDLSETISALREGSCDTLNVLVSGAMTSGQTCEDSLEDSSERISPVANDSQYFYKLCSNLLAITTLLC</sequence>
<feature type="signal peptide" evidence="4">
    <location>
        <begin position="1"/>
        <end position="28"/>
    </location>
</feature>
<keyword evidence="2" id="KW-1015">Disulfide bond</keyword>
<evidence type="ECO:0000256" key="1">
    <source>
        <dbReference type="ARBA" id="ARBA00022729"/>
    </source>
</evidence>
<keyword evidence="7" id="KW-1185">Reference proteome</keyword>
<dbReference type="AlphaFoldDB" id="A0AAD3S4K2"/>
<evidence type="ECO:0000313" key="6">
    <source>
        <dbReference type="EMBL" id="GMH04131.1"/>
    </source>
</evidence>
<keyword evidence="1 4" id="KW-0732">Signal</keyword>